<proteinExistence type="predicted"/>
<accession>A0ABM3QQ43</accession>
<reference evidence="2" key="1">
    <citation type="journal article" date="2021" name="Nat. Commun.">
        <title>Genomic analyses provide insights into spinach domestication and the genetic basis of agronomic traits.</title>
        <authorList>
            <person name="Cai X."/>
            <person name="Sun X."/>
            <person name="Xu C."/>
            <person name="Sun H."/>
            <person name="Wang X."/>
            <person name="Ge C."/>
            <person name="Zhang Z."/>
            <person name="Wang Q."/>
            <person name="Fei Z."/>
            <person name="Jiao C."/>
            <person name="Wang Q."/>
        </authorList>
    </citation>
    <scope>NUCLEOTIDE SEQUENCE [LARGE SCALE GENOMIC DNA]</scope>
    <source>
        <strain evidence="2">cv. Varoflay</strain>
    </source>
</reference>
<dbReference type="SUPFAM" id="SSF53098">
    <property type="entry name" value="Ribonuclease H-like"/>
    <property type="match status" value="1"/>
</dbReference>
<dbReference type="InterPro" id="IPR036397">
    <property type="entry name" value="RNaseH_sf"/>
</dbReference>
<reference evidence="3" key="2">
    <citation type="submission" date="2025-08" db="UniProtKB">
        <authorList>
            <consortium name="RefSeq"/>
        </authorList>
    </citation>
    <scope>IDENTIFICATION</scope>
    <source>
        <tissue evidence="3">Leaf</tissue>
    </source>
</reference>
<dbReference type="InterPro" id="IPR044730">
    <property type="entry name" value="RNase_H-like_dom_plant"/>
</dbReference>
<gene>
    <name evidence="3" type="primary">LOC130461413</name>
</gene>
<evidence type="ECO:0000313" key="2">
    <source>
        <dbReference type="Proteomes" id="UP000813463"/>
    </source>
</evidence>
<dbReference type="Proteomes" id="UP000813463">
    <property type="component" value="Chromosome 5"/>
</dbReference>
<dbReference type="Pfam" id="PF13456">
    <property type="entry name" value="RVT_3"/>
    <property type="match status" value="1"/>
</dbReference>
<dbReference type="CDD" id="cd06222">
    <property type="entry name" value="RNase_H_like"/>
    <property type="match status" value="1"/>
</dbReference>
<feature type="domain" description="RNase H type-1" evidence="1">
    <location>
        <begin position="71"/>
        <end position="165"/>
    </location>
</feature>
<dbReference type="RefSeq" id="XP_056685485.1">
    <property type="nucleotide sequence ID" value="XM_056829507.1"/>
</dbReference>
<dbReference type="InterPro" id="IPR053151">
    <property type="entry name" value="RNase_H-like"/>
</dbReference>
<dbReference type="PANTHER" id="PTHR47723">
    <property type="entry name" value="OS05G0353850 PROTEIN"/>
    <property type="match status" value="1"/>
</dbReference>
<dbReference type="InterPro" id="IPR012337">
    <property type="entry name" value="RNaseH-like_sf"/>
</dbReference>
<name>A0ABM3QQ43_SPIOL</name>
<keyword evidence="2" id="KW-1185">Reference proteome</keyword>
<dbReference type="InterPro" id="IPR002156">
    <property type="entry name" value="RNaseH_domain"/>
</dbReference>
<dbReference type="PANTHER" id="PTHR47723:SF23">
    <property type="entry name" value="REVERSE TRANSCRIPTASE-LIKE PROTEIN"/>
    <property type="match status" value="1"/>
</dbReference>
<evidence type="ECO:0000313" key="3">
    <source>
        <dbReference type="RefSeq" id="XP_056685485.1"/>
    </source>
</evidence>
<protein>
    <recommendedName>
        <fullName evidence="1">RNase H type-1 domain-containing protein</fullName>
    </recommendedName>
</protein>
<sequence length="182" mass="19662">MLKVQGIPLPTTNIPDTHIWGPTPVKVRLQVDLCHDKGSPLQGASPLPRSPTLPPTLVAWEPPPPSIFKLNFDGSLRGSAAATGIIIRNHHGSLLQAKALNLGHPSILFGEASTLHQGLILATQLDIRDIIVEGENLQVINAIKILWSVPWKIANIIEDSKILLKVQLSSNSSCFEESKSSS</sequence>
<evidence type="ECO:0000259" key="1">
    <source>
        <dbReference type="Pfam" id="PF13456"/>
    </source>
</evidence>
<dbReference type="Gene3D" id="3.30.420.10">
    <property type="entry name" value="Ribonuclease H-like superfamily/Ribonuclease H"/>
    <property type="match status" value="1"/>
</dbReference>
<organism evidence="2 3">
    <name type="scientific">Spinacia oleracea</name>
    <name type="common">Spinach</name>
    <dbReference type="NCBI Taxonomy" id="3562"/>
    <lineage>
        <taxon>Eukaryota</taxon>
        <taxon>Viridiplantae</taxon>
        <taxon>Streptophyta</taxon>
        <taxon>Embryophyta</taxon>
        <taxon>Tracheophyta</taxon>
        <taxon>Spermatophyta</taxon>
        <taxon>Magnoliopsida</taxon>
        <taxon>eudicotyledons</taxon>
        <taxon>Gunneridae</taxon>
        <taxon>Pentapetalae</taxon>
        <taxon>Caryophyllales</taxon>
        <taxon>Chenopodiaceae</taxon>
        <taxon>Chenopodioideae</taxon>
        <taxon>Anserineae</taxon>
        <taxon>Spinacia</taxon>
    </lineage>
</organism>
<dbReference type="GeneID" id="130461413"/>